<gene>
    <name evidence="11" type="primary">gatB</name>
    <name evidence="13" type="ORF">SAMN02745220_00255</name>
</gene>
<evidence type="ECO:0000256" key="1">
    <source>
        <dbReference type="ARBA" id="ARBA00005306"/>
    </source>
</evidence>
<dbReference type="EMBL" id="FRFE01000001">
    <property type="protein sequence ID" value="SHO43014.1"/>
    <property type="molecule type" value="Genomic_DNA"/>
</dbReference>
<dbReference type="SUPFAM" id="SSF89095">
    <property type="entry name" value="GatB/YqeY motif"/>
    <property type="match status" value="1"/>
</dbReference>
<dbReference type="GO" id="GO:0016740">
    <property type="term" value="F:transferase activity"/>
    <property type="evidence" value="ECO:0007669"/>
    <property type="project" value="UniProtKB-KW"/>
</dbReference>
<dbReference type="InterPro" id="IPR017959">
    <property type="entry name" value="Asn/Gln-tRNA_amidoTrfase_suB/E"/>
</dbReference>
<accession>A0A1M7XW85</accession>
<comment type="similarity">
    <text evidence="1 11">Belongs to the GatB/GatE family. GatB subfamily.</text>
</comment>
<keyword evidence="14" id="KW-1185">Reference proteome</keyword>
<dbReference type="InterPro" id="IPR014746">
    <property type="entry name" value="Gln_synth/guanido_kin_cat_dom"/>
</dbReference>
<evidence type="ECO:0000256" key="9">
    <source>
        <dbReference type="ARBA" id="ARBA00047380"/>
    </source>
</evidence>
<dbReference type="Proteomes" id="UP000184603">
    <property type="component" value="Unassembled WGS sequence"/>
</dbReference>
<dbReference type="InterPro" id="IPR042114">
    <property type="entry name" value="GatB_C_1"/>
</dbReference>
<organism evidence="13 14">
    <name type="scientific">Desulfopila aestuarii DSM 18488</name>
    <dbReference type="NCBI Taxonomy" id="1121416"/>
    <lineage>
        <taxon>Bacteria</taxon>
        <taxon>Pseudomonadati</taxon>
        <taxon>Thermodesulfobacteriota</taxon>
        <taxon>Desulfobulbia</taxon>
        <taxon>Desulfobulbales</taxon>
        <taxon>Desulfocapsaceae</taxon>
        <taxon>Desulfopila</taxon>
    </lineage>
</organism>
<feature type="domain" description="Asn/Gln amidotransferase" evidence="12">
    <location>
        <begin position="327"/>
        <end position="472"/>
    </location>
</feature>
<dbReference type="PANTHER" id="PTHR11659:SF0">
    <property type="entry name" value="GLUTAMYL-TRNA(GLN) AMIDOTRANSFERASE SUBUNIT B, MITOCHONDRIAL"/>
    <property type="match status" value="1"/>
</dbReference>
<dbReference type="HAMAP" id="MF_00121">
    <property type="entry name" value="GatB"/>
    <property type="match status" value="1"/>
</dbReference>
<dbReference type="InterPro" id="IPR006075">
    <property type="entry name" value="Asn/Gln-tRNA_Trfase_suB/E_cat"/>
</dbReference>
<dbReference type="NCBIfam" id="NF004015">
    <property type="entry name" value="PRK05477.1-5"/>
    <property type="match status" value="1"/>
</dbReference>
<comment type="subunit">
    <text evidence="2 11">Heterotrimer of A, B and C subunits.</text>
</comment>
<dbReference type="OrthoDB" id="9804078at2"/>
<keyword evidence="6 11" id="KW-0067">ATP-binding</keyword>
<sequence length="474" mass="53659">MEFEIVIGLEIHAQLKTESKIFCGCSTKFGSPPNTNTCPVCLGLPGVLPVLNKKVVEYSIKMGLATNSTINRFNQFARKNYFYPDLPKGYQTSQFDLPIVEHGEVEIEVDGTTKRIGITRMHMEEDAGKLMHDERDPVSYVDLNRTGTPLLEIVSEPDMRSPEEAYAYLKKIHAILRYLDICDGNMQEGSFRCDANISLRPWGQKEFGTRTELKNMNSFRNVQNALEYEVRRQRDLLLDGEKVVQETLLWNPDTNRTESMRGKEDAHDYRYFPCPDLVPIEISDAWVEEIKKTLPELPDDRKARFISQYELPDYDAVILTSDRELADYFESSLIPGATPKKVSNWIMTELLRELKGESIETCKVAPTQLGGLIAMIDKGTISGKIAKTVFFEMMASGKDPEVIVKEKNLVQVSDEGELMAIVEEIVAANPEQAEDFRNGKTKLMGYFVGQLMQRTKGKANPKLANDLFNKALNG</sequence>
<comment type="catalytic activity">
    <reaction evidence="9 11">
        <text>L-aspartyl-tRNA(Asn) + L-glutamine + ATP + H2O = L-asparaginyl-tRNA(Asn) + L-glutamate + ADP + phosphate + 2 H(+)</text>
        <dbReference type="Rhea" id="RHEA:14513"/>
        <dbReference type="Rhea" id="RHEA-COMP:9674"/>
        <dbReference type="Rhea" id="RHEA-COMP:9677"/>
        <dbReference type="ChEBI" id="CHEBI:15377"/>
        <dbReference type="ChEBI" id="CHEBI:15378"/>
        <dbReference type="ChEBI" id="CHEBI:29985"/>
        <dbReference type="ChEBI" id="CHEBI:30616"/>
        <dbReference type="ChEBI" id="CHEBI:43474"/>
        <dbReference type="ChEBI" id="CHEBI:58359"/>
        <dbReference type="ChEBI" id="CHEBI:78515"/>
        <dbReference type="ChEBI" id="CHEBI:78516"/>
        <dbReference type="ChEBI" id="CHEBI:456216"/>
    </reaction>
</comment>
<dbReference type="PANTHER" id="PTHR11659">
    <property type="entry name" value="GLUTAMYL-TRNA GLN AMIDOTRANSFERASE SUBUNIT B MITOCHONDRIAL AND PROKARYOTIC PET112-RELATED"/>
    <property type="match status" value="1"/>
</dbReference>
<dbReference type="Pfam" id="PF02934">
    <property type="entry name" value="GatB_N"/>
    <property type="match status" value="1"/>
</dbReference>
<dbReference type="SUPFAM" id="SSF55931">
    <property type="entry name" value="Glutamine synthetase/guanido kinase"/>
    <property type="match status" value="1"/>
</dbReference>
<name>A0A1M7XW85_9BACT</name>
<dbReference type="EC" id="6.3.5.-" evidence="11"/>
<protein>
    <recommendedName>
        <fullName evidence="3 11">Aspartyl/glutamyl-tRNA(Asn/Gln) amidotransferase subunit B</fullName>
        <shortName evidence="11">Asp/Glu-ADT subunit B</shortName>
        <ecNumber evidence="11">6.3.5.-</ecNumber>
    </recommendedName>
</protein>
<dbReference type="SMART" id="SM00845">
    <property type="entry name" value="GatB_Yqey"/>
    <property type="match status" value="1"/>
</dbReference>
<dbReference type="Gene3D" id="1.10.150.380">
    <property type="entry name" value="GatB domain, N-terminal subdomain"/>
    <property type="match status" value="1"/>
</dbReference>
<evidence type="ECO:0000256" key="10">
    <source>
        <dbReference type="ARBA" id="ARBA00047913"/>
    </source>
</evidence>
<dbReference type="RefSeq" id="WP_073611609.1">
    <property type="nucleotide sequence ID" value="NZ_FRFE01000001.1"/>
</dbReference>
<comment type="function">
    <text evidence="8 11">Allows the formation of correctly charged Asn-tRNA(Asn) or Gln-tRNA(Gln) through the transamidation of misacylated Asp-tRNA(Asn) or Glu-tRNA(Gln) in organisms which lack either or both of asparaginyl-tRNA or glutaminyl-tRNA synthetases. The reaction takes place in the presence of glutamine and ATP through an activated phospho-Asp-tRNA(Asn) or phospho-Glu-tRNA(Gln).</text>
</comment>
<dbReference type="GO" id="GO:0070681">
    <property type="term" value="P:glutaminyl-tRNAGln biosynthesis via transamidation"/>
    <property type="evidence" value="ECO:0007669"/>
    <property type="project" value="TreeGrafter"/>
</dbReference>
<dbReference type="AlphaFoldDB" id="A0A1M7XW85"/>
<evidence type="ECO:0000256" key="4">
    <source>
        <dbReference type="ARBA" id="ARBA00022598"/>
    </source>
</evidence>
<comment type="catalytic activity">
    <reaction evidence="10 11">
        <text>L-glutamyl-tRNA(Gln) + L-glutamine + ATP + H2O = L-glutaminyl-tRNA(Gln) + L-glutamate + ADP + phosphate + H(+)</text>
        <dbReference type="Rhea" id="RHEA:17521"/>
        <dbReference type="Rhea" id="RHEA-COMP:9681"/>
        <dbReference type="Rhea" id="RHEA-COMP:9684"/>
        <dbReference type="ChEBI" id="CHEBI:15377"/>
        <dbReference type="ChEBI" id="CHEBI:15378"/>
        <dbReference type="ChEBI" id="CHEBI:29985"/>
        <dbReference type="ChEBI" id="CHEBI:30616"/>
        <dbReference type="ChEBI" id="CHEBI:43474"/>
        <dbReference type="ChEBI" id="CHEBI:58359"/>
        <dbReference type="ChEBI" id="CHEBI:78520"/>
        <dbReference type="ChEBI" id="CHEBI:78521"/>
        <dbReference type="ChEBI" id="CHEBI:456216"/>
    </reaction>
</comment>
<dbReference type="NCBIfam" id="NF004014">
    <property type="entry name" value="PRK05477.1-4"/>
    <property type="match status" value="1"/>
</dbReference>
<evidence type="ECO:0000256" key="11">
    <source>
        <dbReference type="HAMAP-Rule" id="MF_00121"/>
    </source>
</evidence>
<evidence type="ECO:0000256" key="2">
    <source>
        <dbReference type="ARBA" id="ARBA00011123"/>
    </source>
</evidence>
<dbReference type="FunFam" id="1.10.150.380:FF:000001">
    <property type="entry name" value="Aspartyl/glutamyl-tRNA(Asn/Gln) amidotransferase subunit B"/>
    <property type="match status" value="1"/>
</dbReference>
<dbReference type="NCBIfam" id="NF004012">
    <property type="entry name" value="PRK05477.1-2"/>
    <property type="match status" value="1"/>
</dbReference>
<evidence type="ECO:0000256" key="5">
    <source>
        <dbReference type="ARBA" id="ARBA00022741"/>
    </source>
</evidence>
<evidence type="ECO:0000256" key="8">
    <source>
        <dbReference type="ARBA" id="ARBA00024799"/>
    </source>
</evidence>
<dbReference type="FunFam" id="1.10.10.410:FF:000001">
    <property type="entry name" value="Aspartyl/glutamyl-tRNA(Asn/Gln) amidotransferase subunit B"/>
    <property type="match status" value="1"/>
</dbReference>
<evidence type="ECO:0000256" key="7">
    <source>
        <dbReference type="ARBA" id="ARBA00022917"/>
    </source>
</evidence>
<evidence type="ECO:0000259" key="12">
    <source>
        <dbReference type="SMART" id="SM00845"/>
    </source>
</evidence>
<evidence type="ECO:0000256" key="6">
    <source>
        <dbReference type="ARBA" id="ARBA00022840"/>
    </source>
</evidence>
<dbReference type="InterPro" id="IPR017958">
    <property type="entry name" value="Gln-tRNA_amidoTrfase_suB_CS"/>
</dbReference>
<dbReference type="GO" id="GO:0050566">
    <property type="term" value="F:asparaginyl-tRNA synthase (glutamine-hydrolyzing) activity"/>
    <property type="evidence" value="ECO:0007669"/>
    <property type="project" value="RHEA"/>
</dbReference>
<keyword evidence="7 11" id="KW-0648">Protein biosynthesis</keyword>
<dbReference type="InterPro" id="IPR018027">
    <property type="entry name" value="Asn/Gln_amidotransferase"/>
</dbReference>
<evidence type="ECO:0000313" key="14">
    <source>
        <dbReference type="Proteomes" id="UP000184603"/>
    </source>
</evidence>
<dbReference type="InterPro" id="IPR004413">
    <property type="entry name" value="GatB"/>
</dbReference>
<dbReference type="Gene3D" id="1.10.10.410">
    <property type="match status" value="1"/>
</dbReference>
<evidence type="ECO:0000256" key="3">
    <source>
        <dbReference type="ARBA" id="ARBA00016923"/>
    </source>
</evidence>
<dbReference type="InterPro" id="IPR023168">
    <property type="entry name" value="GatB_Yqey_C_2"/>
</dbReference>
<keyword evidence="5 11" id="KW-0547">Nucleotide-binding</keyword>
<dbReference type="NCBIfam" id="TIGR00133">
    <property type="entry name" value="gatB"/>
    <property type="match status" value="1"/>
</dbReference>
<dbReference type="GO" id="GO:0050567">
    <property type="term" value="F:glutaminyl-tRNA synthase (glutamine-hydrolyzing) activity"/>
    <property type="evidence" value="ECO:0007669"/>
    <property type="project" value="UniProtKB-UniRule"/>
</dbReference>
<keyword evidence="13" id="KW-0808">Transferase</keyword>
<dbReference type="PROSITE" id="PS01234">
    <property type="entry name" value="GATB"/>
    <property type="match status" value="1"/>
</dbReference>
<dbReference type="Pfam" id="PF02637">
    <property type="entry name" value="GatB_Yqey"/>
    <property type="match status" value="1"/>
</dbReference>
<reference evidence="13 14" key="1">
    <citation type="submission" date="2016-12" db="EMBL/GenBank/DDBJ databases">
        <authorList>
            <person name="Song W.-J."/>
            <person name="Kurnit D.M."/>
        </authorList>
    </citation>
    <scope>NUCLEOTIDE SEQUENCE [LARGE SCALE GENOMIC DNA]</scope>
    <source>
        <strain evidence="13 14">DSM 18488</strain>
    </source>
</reference>
<evidence type="ECO:0000313" key="13">
    <source>
        <dbReference type="EMBL" id="SHO43014.1"/>
    </source>
</evidence>
<dbReference type="GO" id="GO:0005524">
    <property type="term" value="F:ATP binding"/>
    <property type="evidence" value="ECO:0007669"/>
    <property type="project" value="UniProtKB-KW"/>
</dbReference>
<dbReference type="STRING" id="1121416.SAMN02745220_00255"/>
<dbReference type="InterPro" id="IPR003789">
    <property type="entry name" value="Asn/Gln_tRNA_amidoTrase-B-like"/>
</dbReference>
<dbReference type="GO" id="GO:0006412">
    <property type="term" value="P:translation"/>
    <property type="evidence" value="ECO:0007669"/>
    <property type="project" value="UniProtKB-UniRule"/>
</dbReference>
<proteinExistence type="inferred from homology"/>
<keyword evidence="4 11" id="KW-0436">Ligase</keyword>